<reference evidence="10" key="1">
    <citation type="submission" date="2020-11" db="EMBL/GenBank/DDBJ databases">
        <title>Halonatronomonas betainensis gen. nov., sp. nov. a novel haloalkaliphilic representative of the family Halanaerobiacae capable of betaine degradation.</title>
        <authorList>
            <person name="Boltyanskaya Y."/>
            <person name="Kevbrin V."/>
            <person name="Detkova E."/>
            <person name="Grouzdev D.S."/>
            <person name="Koziaeva V."/>
            <person name="Zhilina T."/>
        </authorList>
    </citation>
    <scope>NUCLEOTIDE SEQUENCE</scope>
    <source>
        <strain evidence="10">Z-7014</strain>
    </source>
</reference>
<comment type="subcellular location">
    <subcellularLocation>
        <location evidence="1">Cell membrane</location>
        <topology evidence="1">Multi-pass membrane protein</topology>
    </subcellularLocation>
</comment>
<protein>
    <submittedName>
        <fullName evidence="10">ABC transporter permease</fullName>
    </submittedName>
</protein>
<dbReference type="EMBL" id="JADPIE010000001">
    <property type="protein sequence ID" value="MBF8435813.1"/>
    <property type="molecule type" value="Genomic_DNA"/>
</dbReference>
<organism evidence="10 11">
    <name type="scientific">Halonatronomonas betaini</name>
    <dbReference type="NCBI Taxonomy" id="2778430"/>
    <lineage>
        <taxon>Bacteria</taxon>
        <taxon>Bacillati</taxon>
        <taxon>Bacillota</taxon>
        <taxon>Clostridia</taxon>
        <taxon>Halanaerobiales</taxon>
        <taxon>Halarsenatibacteraceae</taxon>
        <taxon>Halonatronomonas</taxon>
    </lineage>
</organism>
<evidence type="ECO:0000256" key="7">
    <source>
        <dbReference type="SAM" id="Phobius"/>
    </source>
</evidence>
<accession>A0A931AN16</accession>
<feature type="transmembrane region" description="Helical" evidence="7">
    <location>
        <begin position="20"/>
        <end position="43"/>
    </location>
</feature>
<keyword evidence="11" id="KW-1185">Reference proteome</keyword>
<comment type="caution">
    <text evidence="10">The sequence shown here is derived from an EMBL/GenBank/DDBJ whole genome shotgun (WGS) entry which is preliminary data.</text>
</comment>
<evidence type="ECO:0000256" key="5">
    <source>
        <dbReference type="ARBA" id="ARBA00022989"/>
    </source>
</evidence>
<evidence type="ECO:0000256" key="4">
    <source>
        <dbReference type="ARBA" id="ARBA00022692"/>
    </source>
</evidence>
<feature type="transmembrane region" description="Helical" evidence="7">
    <location>
        <begin position="276"/>
        <end position="300"/>
    </location>
</feature>
<evidence type="ECO:0000259" key="8">
    <source>
        <dbReference type="Pfam" id="PF02687"/>
    </source>
</evidence>
<dbReference type="Pfam" id="PF12704">
    <property type="entry name" value="MacB_PCD"/>
    <property type="match status" value="1"/>
</dbReference>
<feature type="transmembrane region" description="Helical" evidence="7">
    <location>
        <begin position="368"/>
        <end position="387"/>
    </location>
</feature>
<comment type="similarity">
    <text evidence="2">Belongs to the ABC-4 integral membrane protein family. LolC/E subfamily.</text>
</comment>
<dbReference type="InterPro" id="IPR025857">
    <property type="entry name" value="MacB_PCD"/>
</dbReference>
<keyword evidence="4 7" id="KW-0812">Transmembrane</keyword>
<evidence type="ECO:0000313" key="11">
    <source>
        <dbReference type="Proteomes" id="UP000621436"/>
    </source>
</evidence>
<feature type="domain" description="ABC3 transporter permease C-terminal" evidence="8">
    <location>
        <begin position="278"/>
        <end position="397"/>
    </location>
</feature>
<evidence type="ECO:0000256" key="2">
    <source>
        <dbReference type="ARBA" id="ARBA00005236"/>
    </source>
</evidence>
<dbReference type="Proteomes" id="UP000621436">
    <property type="component" value="Unassembled WGS sequence"/>
</dbReference>
<dbReference type="InterPro" id="IPR003838">
    <property type="entry name" value="ABC3_permease_C"/>
</dbReference>
<dbReference type="Pfam" id="PF02687">
    <property type="entry name" value="FtsX"/>
    <property type="match status" value="1"/>
</dbReference>
<evidence type="ECO:0000256" key="1">
    <source>
        <dbReference type="ARBA" id="ARBA00004651"/>
    </source>
</evidence>
<keyword evidence="5 7" id="KW-1133">Transmembrane helix</keyword>
<sequence length="404" mass="43751">MWFEWKVAVRFLYTGKLQTLLILAGIVIGVAVQVFLGSLIGGLQQDLINQTIGSSPHVMMMAEDALPRAIRVSDNDLGRTVTFTVRDRGLSNWQNIVNSIEGDEEITAISPTITGSGFAIRGQKNQPIVFRGIDLDRADEIYRISPRLVEGEALLGGNNVLLGRELAEELNLRAGDTVQLRTGDGVQDRFRVSGIFNLGNQDLNESWVFLSLPRSATLLNQGSDISTIELQIADVFASNDIAERLKESWPATSVESWQQSNEDLLTALQSQSSSSLVIQFFVIVAVTLGISSVLAVSVVQKSRQIGILKAMGTNRKRVGRIFLIQGFLLGAIGAVLGILTGIGLSQLFVNLVRTPAGDPLFPIEVDPIFIGISFLIATFAGMLAALIPARNSAKLNPIEVIQNG</sequence>
<dbReference type="RefSeq" id="WP_270452489.1">
    <property type="nucleotide sequence ID" value="NZ_JADPIE010000001.1"/>
</dbReference>
<gene>
    <name evidence="10" type="ORF">I0Q91_01865</name>
</gene>
<proteinExistence type="inferred from homology"/>
<name>A0A931AN16_9FIRM</name>
<keyword evidence="3" id="KW-1003">Cell membrane</keyword>
<dbReference type="PANTHER" id="PTHR30489">
    <property type="entry name" value="LIPOPROTEIN-RELEASING SYSTEM TRANSMEMBRANE PROTEIN LOLE"/>
    <property type="match status" value="1"/>
</dbReference>
<evidence type="ECO:0000256" key="3">
    <source>
        <dbReference type="ARBA" id="ARBA00022475"/>
    </source>
</evidence>
<evidence type="ECO:0000259" key="9">
    <source>
        <dbReference type="Pfam" id="PF12704"/>
    </source>
</evidence>
<keyword evidence="6 7" id="KW-0472">Membrane</keyword>
<evidence type="ECO:0000313" key="10">
    <source>
        <dbReference type="EMBL" id="MBF8435813.1"/>
    </source>
</evidence>
<feature type="transmembrane region" description="Helical" evidence="7">
    <location>
        <begin position="321"/>
        <end position="348"/>
    </location>
</feature>
<dbReference type="GO" id="GO:0044874">
    <property type="term" value="P:lipoprotein localization to outer membrane"/>
    <property type="evidence" value="ECO:0007669"/>
    <property type="project" value="TreeGrafter"/>
</dbReference>
<evidence type="ECO:0000256" key="6">
    <source>
        <dbReference type="ARBA" id="ARBA00023136"/>
    </source>
</evidence>
<dbReference type="PANTHER" id="PTHR30489:SF0">
    <property type="entry name" value="LIPOPROTEIN-RELEASING SYSTEM TRANSMEMBRANE PROTEIN LOLE"/>
    <property type="match status" value="1"/>
</dbReference>
<dbReference type="AlphaFoldDB" id="A0A931AN16"/>
<feature type="domain" description="MacB-like periplasmic core" evidence="9">
    <location>
        <begin position="19"/>
        <end position="247"/>
    </location>
</feature>
<dbReference type="GO" id="GO:0098797">
    <property type="term" value="C:plasma membrane protein complex"/>
    <property type="evidence" value="ECO:0007669"/>
    <property type="project" value="TreeGrafter"/>
</dbReference>
<dbReference type="InterPro" id="IPR051447">
    <property type="entry name" value="Lipoprotein-release_system"/>
</dbReference>